<accession>A4E9Z4</accession>
<reference evidence="1 3" key="1">
    <citation type="submission" date="2007-01" db="EMBL/GenBank/DDBJ databases">
        <title>Draft genome sequence of Collinsella aerofaciens (ATCC 25986).</title>
        <authorList>
            <person name="Sudarsanam P."/>
            <person name="Ley R."/>
            <person name="Guruge J."/>
            <person name="Turnbaugh P.J."/>
            <person name="Mahowald M."/>
            <person name="Liep D."/>
            <person name="Gordon J."/>
        </authorList>
    </citation>
    <scope>NUCLEOTIDE SEQUENCE [LARGE SCALE GENOMIC DNA]</scope>
    <source>
        <strain evidence="1">ATCC 25986</strain>
        <strain evidence="3">ATCC 25986 / DSM 3979 / JCM 10188 / KCTC 3647 / NCTC 11838 / VPI 1003</strain>
    </source>
</reference>
<dbReference type="RefSeq" id="WP_006235185.1">
    <property type="nucleotide sequence ID" value="NZ_AAVN02000004.1"/>
</dbReference>
<dbReference type="AlphaFoldDB" id="A4E9Z4"/>
<reference evidence="2 4" key="3">
    <citation type="submission" date="2020-01" db="EMBL/GenBank/DDBJ databases">
        <title>Complete genome sequence of Collinsella aerofaciens JCM 10188(T).</title>
        <authorList>
            <person name="Tourlousse D.M."/>
            <person name="Sakamoto M."/>
            <person name="Miura T."/>
            <person name="Narita K."/>
            <person name="Ohashi A."/>
            <person name="Uchino Y."/>
            <person name="Yamazoe A."/>
            <person name="Kameyama K."/>
            <person name="Terauchi J."/>
            <person name="Ohkuma M."/>
            <person name="Kawasaki H."/>
            <person name="Sekiguchi Y."/>
        </authorList>
    </citation>
    <scope>NUCLEOTIDE SEQUENCE [LARGE SCALE GENOMIC DNA]</scope>
    <source>
        <strain evidence="2 4">JCM 10188</strain>
    </source>
</reference>
<dbReference type="Proteomes" id="UP000002979">
    <property type="component" value="Unassembled WGS sequence"/>
</dbReference>
<sequence>MALTTASSKLRSTILFNSKDEQVLFKRSSADLAAARGLTPSALLARLPMEQLTSSDLGRWAAQLIYAEDGSCLDAFEGMFEDWSAIQPENDCRDVIKGFFDYCHEARICIDTTSERVHHLRTNWDSICLIMEEAAKMPECNLDARIQAKTGRELETTLQDPTALLAVTPLVSYILNAWEHIKGYSCTYRALLDFANIGRSSRKGYSEPAEARISLLHLIDEYEKKGAN</sequence>
<organism evidence="1 3">
    <name type="scientific">Collinsella aerofaciens (strain ATCC 25986 / DSM 3979 / JCM 10188 / KCTC 3647 / NCTC 11838 / VPI 1003)</name>
    <dbReference type="NCBI Taxonomy" id="411903"/>
    <lineage>
        <taxon>Bacteria</taxon>
        <taxon>Bacillati</taxon>
        <taxon>Actinomycetota</taxon>
        <taxon>Coriobacteriia</taxon>
        <taxon>Coriobacteriales</taxon>
        <taxon>Coriobacteriaceae</taxon>
        <taxon>Collinsella</taxon>
    </lineage>
</organism>
<evidence type="ECO:0000313" key="3">
    <source>
        <dbReference type="Proteomes" id="UP000002979"/>
    </source>
</evidence>
<protein>
    <submittedName>
        <fullName evidence="1">Uncharacterized protein</fullName>
    </submittedName>
</protein>
<evidence type="ECO:0000313" key="2">
    <source>
        <dbReference type="EMBL" id="QIA34304.1"/>
    </source>
</evidence>
<evidence type="ECO:0000313" key="4">
    <source>
        <dbReference type="Proteomes" id="UP000464211"/>
    </source>
</evidence>
<dbReference type="GeneID" id="92850515"/>
<dbReference type="EMBL" id="AAVN02000004">
    <property type="protein sequence ID" value="EBA39662.1"/>
    <property type="molecule type" value="Genomic_DNA"/>
</dbReference>
<dbReference type="Proteomes" id="UP000464211">
    <property type="component" value="Chromosome"/>
</dbReference>
<name>A4E9Z4_COLAA</name>
<proteinExistence type="predicted"/>
<dbReference type="EMBL" id="CP048433">
    <property type="protein sequence ID" value="QIA34304.1"/>
    <property type="molecule type" value="Genomic_DNA"/>
</dbReference>
<evidence type="ECO:0000313" key="1">
    <source>
        <dbReference type="EMBL" id="EBA39662.1"/>
    </source>
</evidence>
<gene>
    <name evidence="1" type="ORF">COLAER_01249</name>
    <name evidence="2" type="ORF">GXM19_08790</name>
</gene>
<reference evidence="1 3" key="2">
    <citation type="submission" date="2007-04" db="EMBL/GenBank/DDBJ databases">
        <authorList>
            <person name="Fulton L."/>
            <person name="Clifton S."/>
            <person name="Fulton B."/>
            <person name="Xu J."/>
            <person name="Minx P."/>
            <person name="Mardis E.R."/>
            <person name="Wilson R.K."/>
        </authorList>
    </citation>
    <scope>NUCLEOTIDE SEQUENCE [LARGE SCALE GENOMIC DNA]</scope>
    <source>
        <strain evidence="1">ATCC 25986</strain>
        <strain evidence="3">ATCC 25986 / DSM 3979 / JCM 10188 / KCTC 3647 / NCTC 11838 / VPI 1003</strain>
    </source>
</reference>